<feature type="region of interest" description="Disordered" evidence="1">
    <location>
        <begin position="434"/>
        <end position="460"/>
    </location>
</feature>
<dbReference type="CDD" id="cd00201">
    <property type="entry name" value="WW"/>
    <property type="match status" value="1"/>
</dbReference>
<dbReference type="Gene3D" id="3.30.1470.10">
    <property type="entry name" value="Photosystem I PsaD, reaction center subunit II"/>
    <property type="match status" value="1"/>
</dbReference>
<feature type="compositionally biased region" description="Low complexity" evidence="1">
    <location>
        <begin position="1"/>
        <end position="12"/>
    </location>
</feature>
<dbReference type="PANTHER" id="PTHR21715">
    <property type="entry name" value="RH04127P"/>
    <property type="match status" value="1"/>
</dbReference>
<accession>A0A9J7DM36</accession>
<organism evidence="3 4">
    <name type="scientific">Musca domestica</name>
    <name type="common">House fly</name>
    <dbReference type="NCBI Taxonomy" id="7370"/>
    <lineage>
        <taxon>Eukaryota</taxon>
        <taxon>Metazoa</taxon>
        <taxon>Ecdysozoa</taxon>
        <taxon>Arthropoda</taxon>
        <taxon>Hexapoda</taxon>
        <taxon>Insecta</taxon>
        <taxon>Pterygota</taxon>
        <taxon>Neoptera</taxon>
        <taxon>Endopterygota</taxon>
        <taxon>Diptera</taxon>
        <taxon>Brachycera</taxon>
        <taxon>Muscomorpha</taxon>
        <taxon>Muscoidea</taxon>
        <taxon>Muscidae</taxon>
        <taxon>Musca</taxon>
    </lineage>
</organism>
<dbReference type="InterPro" id="IPR053233">
    <property type="entry name" value="ABRA-related"/>
</dbReference>
<feature type="region of interest" description="Disordered" evidence="1">
    <location>
        <begin position="1311"/>
        <end position="1333"/>
    </location>
</feature>
<dbReference type="InterPro" id="IPR001202">
    <property type="entry name" value="WW_dom"/>
</dbReference>
<feature type="compositionally biased region" description="Low complexity" evidence="1">
    <location>
        <begin position="992"/>
        <end position="1006"/>
    </location>
</feature>
<evidence type="ECO:0000259" key="2">
    <source>
        <dbReference type="PROSITE" id="PS50020"/>
    </source>
</evidence>
<dbReference type="OrthoDB" id="6344460at2759"/>
<feature type="compositionally biased region" description="Polar residues" evidence="1">
    <location>
        <begin position="1475"/>
        <end position="1493"/>
    </location>
</feature>
<feature type="region of interest" description="Disordered" evidence="1">
    <location>
        <begin position="942"/>
        <end position="1147"/>
    </location>
</feature>
<dbReference type="PROSITE" id="PS50020">
    <property type="entry name" value="WW_DOMAIN_2"/>
    <property type="match status" value="1"/>
</dbReference>
<dbReference type="GeneID" id="101895763"/>
<reference evidence="4 5" key="1">
    <citation type="submission" date="2025-04" db="UniProtKB">
        <authorList>
            <consortium name="RefSeq"/>
        </authorList>
    </citation>
    <scope>IDENTIFICATION</scope>
    <source>
        <strain evidence="4 5">Aabys</strain>
    </source>
</reference>
<dbReference type="CTD" id="22897"/>
<feature type="region of interest" description="Disordered" evidence="1">
    <location>
        <begin position="1216"/>
        <end position="1245"/>
    </location>
</feature>
<evidence type="ECO:0000256" key="1">
    <source>
        <dbReference type="SAM" id="MobiDB-lite"/>
    </source>
</evidence>
<feature type="compositionally biased region" description="Polar residues" evidence="1">
    <location>
        <begin position="1127"/>
        <end position="1140"/>
    </location>
</feature>
<feature type="compositionally biased region" description="Acidic residues" evidence="1">
    <location>
        <begin position="441"/>
        <end position="460"/>
    </location>
</feature>
<evidence type="ECO:0000313" key="5">
    <source>
        <dbReference type="RefSeq" id="XP_019895488.1"/>
    </source>
</evidence>
<feature type="region of interest" description="Disordered" evidence="1">
    <location>
        <begin position="1466"/>
        <end position="1511"/>
    </location>
</feature>
<keyword evidence="3" id="KW-1185">Reference proteome</keyword>
<feature type="region of interest" description="Disordered" evidence="1">
    <location>
        <begin position="183"/>
        <end position="267"/>
    </location>
</feature>
<dbReference type="SUPFAM" id="SSF51045">
    <property type="entry name" value="WW domain"/>
    <property type="match status" value="1"/>
</dbReference>
<feature type="region of interest" description="Disordered" evidence="1">
    <location>
        <begin position="1"/>
        <end position="20"/>
    </location>
</feature>
<evidence type="ECO:0000313" key="4">
    <source>
        <dbReference type="RefSeq" id="XP_019895487.1"/>
    </source>
</evidence>
<dbReference type="PANTHER" id="PTHR21715:SF0">
    <property type="entry name" value="RH04127P"/>
    <property type="match status" value="1"/>
</dbReference>
<gene>
    <name evidence="4 5" type="primary">LOC101895763</name>
</gene>
<feature type="compositionally biased region" description="Polar residues" evidence="1">
    <location>
        <begin position="1086"/>
        <end position="1096"/>
    </location>
</feature>
<feature type="compositionally biased region" description="Low complexity" evidence="1">
    <location>
        <begin position="1060"/>
        <end position="1070"/>
    </location>
</feature>
<proteinExistence type="predicted"/>
<feature type="compositionally biased region" description="Low complexity" evidence="1">
    <location>
        <begin position="251"/>
        <end position="266"/>
    </location>
</feature>
<dbReference type="KEGG" id="mde:101895763"/>
<feature type="compositionally biased region" description="Basic and acidic residues" evidence="1">
    <location>
        <begin position="705"/>
        <end position="729"/>
    </location>
</feature>
<feature type="region of interest" description="Disordered" evidence="1">
    <location>
        <begin position="658"/>
        <end position="780"/>
    </location>
</feature>
<dbReference type="VEuPathDB" id="VectorBase:MDOMA2_020199"/>
<feature type="compositionally biased region" description="Polar residues" evidence="1">
    <location>
        <begin position="594"/>
        <end position="615"/>
    </location>
</feature>
<dbReference type="RefSeq" id="XP_019895487.1">
    <property type="nucleotide sequence ID" value="XM_020039928.1"/>
</dbReference>
<dbReference type="RefSeq" id="XP_019895488.1">
    <property type="nucleotide sequence ID" value="XM_020039929.1"/>
</dbReference>
<feature type="compositionally biased region" description="Polar residues" evidence="1">
    <location>
        <begin position="1024"/>
        <end position="1043"/>
    </location>
</feature>
<evidence type="ECO:0000313" key="3">
    <source>
        <dbReference type="Proteomes" id="UP001652621"/>
    </source>
</evidence>
<feature type="compositionally biased region" description="Basic and acidic residues" evidence="1">
    <location>
        <begin position="658"/>
        <end position="685"/>
    </location>
</feature>
<feature type="domain" description="WW" evidence="2">
    <location>
        <begin position="69"/>
        <end position="103"/>
    </location>
</feature>
<name>A0A9J7DM36_MUSDO</name>
<feature type="compositionally biased region" description="Basic and acidic residues" evidence="1">
    <location>
        <begin position="183"/>
        <end position="198"/>
    </location>
</feature>
<feature type="compositionally biased region" description="Basic and acidic residues" evidence="1">
    <location>
        <begin position="743"/>
        <end position="780"/>
    </location>
</feature>
<feature type="compositionally biased region" description="Low complexity" evidence="1">
    <location>
        <begin position="1312"/>
        <end position="1324"/>
    </location>
</feature>
<feature type="region of interest" description="Disordered" evidence="1">
    <location>
        <begin position="884"/>
        <end position="912"/>
    </location>
</feature>
<sequence>MAESISSTTSSSCRLDDGNSHSDSIVCQGFYSESSQPTEEDIHDYAKTIGIDPVKEPHLLHLAKEGLMRPLPANWQLCSADEIGDPYYYNVKTKNTQREHPLNEYYRQLVRQERQRHNEFPLKMAMDTNAKQEEVVPLTPSGSKVDVFGRNAPTRNSVKAKASMWDQAFDEVYNKVIHQEKVKMDQGKKGAAQRKPENGDVVTEEATDALETMRDNEVAENGKIPKNGKCDEHIEEHGATANHEHDEKAQNNSESSSTSSGPSVNSTGAIPKLYGSLASGSTANGNFSGNVNRFLETRSKNFPTNFKSQTRKGFNVKAGNEKYPILSAKDKDSDNELLSESLTERKGFTLSGTGSMFLKSRRHFGITSTEPPLNYKVVVEGEVGTPPGYKSILRETGLEEVKRRWQREFAKSDLRAISDTDADDKKNVRFNLEEAKIPSSSEEELNAEMSSESEDDGVDDVEDPWGDEELDEFEDLEHDDEEVNACVGIGTLPMEAVSYQRSLNPFLMNDERQMKDIKVTPVSKTQTIQMLKAQSFSIHMKAKEAGGGEEAAGSGAKDGVVSQNAVQYLDTLKETATVKPLYEDTDSDSKGSSDHSIVSNKPEITNMAHSPSNNPFEMDEVVVEEDQKHIEVVVRASEKAAVRSFKVASKLVGFLRKDVDKPDSSSKDKESDDNSFEMDKDRPLWDNEDGYESEYPGSNPFDFEELARRHNAESHSEKKSRGHKPEKSSMRSFRVASKLVNLLKKDNEKSSSGDTSKELEAQVELRESLEKQKQQRLKEEREKLEEQLQQEIGQIKKEHEQKLRSIREEYDLRLEAYRQETEEALKLEMSEYCHQMQEEYDTKRKAVVDEHKSQMATVQKNHAELLEELERDLKSEEEMIKKEHATKLQQMKDKLSDELEAERQRMKESGEERLYEKVRCEKRLLEDKYRCLKEKYARLKTEVKLSVERRNRRREAQALQQKNMHTTTTGSETERSTSHRPPAAVNSEHRSSAMAAQSGGSGSQASNKPPIPTKAHLAAANKDPPSTTLTERNSERVATSSSRRPGASPKYARHLRVQDDTTSVSQSDTTISNNYPKGRYLLAPTSALSDNGNSDSEAFASNVENNNNSRRGSGAGPPPQRKKQFTRLKSASTSRLNTDNAKNERPCTPVENLRHQLQKLEDLEDQLPDNALETTYHLRYPFSDISNADYAAGSSSELEFFKHRIHLERDSVRRAKESLRSQRTTFRARQREIKQRHNNQATRHSLEQLIQEEKDLTEMEVTLHRTRALLGEKVIRLRHLEQSVMRICDKAGNKASLDLLSVEPAKEDATLSDLSSQSSSGFSSTDLASGDTQNLNKRREFHSLESNECIKNLEILNAEIREILDLLGRGGQPTAGLNIPMIQPAELNWSHMMGSAGTALSPTPDRRETLRQLSSGNTSTIDRLQNSIMAAKTIASQNPKAINYTNSLVERTRDIRNWLKQAKNEHELASPKSLGITSPIQASGQLTPNNASGSEGGISPVGAVGPSQANP</sequence>
<feature type="region of interest" description="Disordered" evidence="1">
    <location>
        <begin position="581"/>
        <end position="615"/>
    </location>
</feature>
<feature type="compositionally biased region" description="Basic and acidic residues" evidence="1">
    <location>
        <begin position="228"/>
        <end position="249"/>
    </location>
</feature>
<protein>
    <submittedName>
        <fullName evidence="4 5">Centrosomal protein of 164 kDa isoform X1</fullName>
    </submittedName>
</protein>
<dbReference type="Proteomes" id="UP001652621">
    <property type="component" value="Unplaced"/>
</dbReference>
<dbReference type="InterPro" id="IPR036020">
    <property type="entry name" value="WW_dom_sf"/>
</dbReference>